<feature type="compositionally biased region" description="Basic and acidic residues" evidence="1">
    <location>
        <begin position="393"/>
        <end position="419"/>
    </location>
</feature>
<feature type="compositionally biased region" description="Polar residues" evidence="1">
    <location>
        <begin position="162"/>
        <end position="172"/>
    </location>
</feature>
<name>A0A5D3AKE2_9TREE</name>
<organism evidence="2 3">
    <name type="scientific">Cryptococcus floricola</name>
    <dbReference type="NCBI Taxonomy" id="2591691"/>
    <lineage>
        <taxon>Eukaryota</taxon>
        <taxon>Fungi</taxon>
        <taxon>Dikarya</taxon>
        <taxon>Basidiomycota</taxon>
        <taxon>Agaricomycotina</taxon>
        <taxon>Tremellomycetes</taxon>
        <taxon>Tremellales</taxon>
        <taxon>Cryptococcaceae</taxon>
        <taxon>Cryptococcus</taxon>
    </lineage>
</organism>
<evidence type="ECO:0000313" key="3">
    <source>
        <dbReference type="Proteomes" id="UP000322245"/>
    </source>
</evidence>
<dbReference type="EMBL" id="NIDF01000167">
    <property type="protein sequence ID" value="TYJ51985.1"/>
    <property type="molecule type" value="Genomic_DNA"/>
</dbReference>
<feature type="compositionally biased region" description="Low complexity" evidence="1">
    <location>
        <begin position="424"/>
        <end position="433"/>
    </location>
</feature>
<proteinExistence type="predicted"/>
<feature type="compositionally biased region" description="Low complexity" evidence="1">
    <location>
        <begin position="47"/>
        <end position="59"/>
    </location>
</feature>
<feature type="compositionally biased region" description="Polar residues" evidence="1">
    <location>
        <begin position="214"/>
        <end position="224"/>
    </location>
</feature>
<feature type="compositionally biased region" description="Basic and acidic residues" evidence="1">
    <location>
        <begin position="441"/>
        <end position="454"/>
    </location>
</feature>
<feature type="compositionally biased region" description="Acidic residues" evidence="1">
    <location>
        <begin position="582"/>
        <end position="614"/>
    </location>
</feature>
<feature type="region of interest" description="Disordered" evidence="1">
    <location>
        <begin position="1"/>
        <end position="109"/>
    </location>
</feature>
<evidence type="ECO:0000256" key="1">
    <source>
        <dbReference type="SAM" id="MobiDB-lite"/>
    </source>
</evidence>
<feature type="region of interest" description="Disordered" evidence="1">
    <location>
        <begin position="560"/>
        <end position="624"/>
    </location>
</feature>
<dbReference type="AlphaFoldDB" id="A0A5D3AKE2"/>
<feature type="compositionally biased region" description="Low complexity" evidence="1">
    <location>
        <begin position="185"/>
        <end position="204"/>
    </location>
</feature>
<feature type="compositionally biased region" description="Low complexity" evidence="1">
    <location>
        <begin position="1"/>
        <end position="22"/>
    </location>
</feature>
<dbReference type="Proteomes" id="UP000322245">
    <property type="component" value="Unassembled WGS sequence"/>
</dbReference>
<feature type="non-terminal residue" evidence="2">
    <location>
        <position position="889"/>
    </location>
</feature>
<feature type="region of interest" description="Disordered" evidence="1">
    <location>
        <begin position="375"/>
        <end position="487"/>
    </location>
</feature>
<keyword evidence="3" id="KW-1185">Reference proteome</keyword>
<evidence type="ECO:0000313" key="2">
    <source>
        <dbReference type="EMBL" id="TYJ51985.1"/>
    </source>
</evidence>
<comment type="caution">
    <text evidence="2">The sequence shown here is derived from an EMBL/GenBank/DDBJ whole genome shotgun (WGS) entry which is preliminary data.</text>
</comment>
<accession>A0A5D3AKE2</accession>
<feature type="compositionally biased region" description="Basic and acidic residues" evidence="1">
    <location>
        <begin position="69"/>
        <end position="79"/>
    </location>
</feature>
<sequence length="889" mass="97575">MASSTLPSSSDSGSDAGSIDFGYTGTAPSLGPERPQKRMAAASLANLRRGPGPARPRLPSSDLSSAVSDGRREEERDFPLSDQQSPSYGVLPRVPPGTTSTPVQNAHVPVTSGQTHFNVGMDTVIENVGNASQGAEALTSSEASQSNAVHRVRLPTIPSQALPSQALPSHQNPSPPENPLSPQIDPFLLQLDPPVDVPLSVTPVGSTRGATPLQGLNQARSQRQGQKRGPEEGIPRASKRSAGPSRIQSEKGKEHAKHVSTTRKGIPMWLDQIPDIDFLYPPTMKSKNGKYGATWTAEDMKSREEASNALIEDAGEAARYYQKHVRLIIDKLKSLTAKTGAEFFFVGAHPKVYADHGKAARVPYTTSFVTQGFMSSTPLPPPPPSHARALPFARDEAIRRTRAEAAERRERREGKRKAMEQAGQASRARSSQSCADEEGEGTEHGSGRRDERGHGAVRGRKRGQGRDELGGVSSQQHSDSDSSDEAIAPSAKDHVLCCFQHLNSVVGPLQKRILQQQTNLDVDQLIREKSRIKLQKDRSDKRKDARIKELETALAAFTGQVPSSQAASSFSNEHLEDGMRDDSEEDSMQEEEGERGGEEDERDGEEDKGDEGDDTQVSARAAARNDVVSVTAEAEAEVVQTYGNELGDIARREEVVNNGARQDSPQEELRIQALERMKNAKLWDLTCESSQRLFQLLDTRTVPLVRPVLLQFDPRLLPDQLVHIQVGLLLKNALLQRPHHRVEMLETAEDMILGGRCDCFIGGVAWLKKRTETTTRDRLYLAEQHPLDVADRWGEEELQVQADLQREAHSKAARGEREDEREEAYRLFMSIATKRDNLTNQHRIAQEALQRGDITTLSFTIPSGSLLQAEVVQLEEGMAEAAKNLVEGS</sequence>
<feature type="compositionally biased region" description="Polar residues" evidence="1">
    <location>
        <begin position="560"/>
        <end position="572"/>
    </location>
</feature>
<feature type="region of interest" description="Disordered" evidence="1">
    <location>
        <begin position="162"/>
        <end position="262"/>
    </location>
</feature>
<gene>
    <name evidence="2" type="ORF">B9479_007430</name>
</gene>
<reference evidence="2 3" key="1">
    <citation type="submission" date="2017-05" db="EMBL/GenBank/DDBJ databases">
        <title>The Genome Sequence of Tsuchiyaea wingfieldii DSM 27421.</title>
        <authorList>
            <person name="Cuomo C."/>
            <person name="Passer A."/>
            <person name="Billmyre B."/>
            <person name="Heitman J."/>
        </authorList>
    </citation>
    <scope>NUCLEOTIDE SEQUENCE [LARGE SCALE GENOMIC DNA]</scope>
    <source>
        <strain evidence="2 3">DSM 27421</strain>
    </source>
</reference>
<protein>
    <submittedName>
        <fullName evidence="2">Uncharacterized protein</fullName>
    </submittedName>
</protein>